<keyword evidence="6 9" id="KW-0028">Amino-acid biosynthesis</keyword>
<dbReference type="EMBL" id="QVME01000008">
    <property type="protein sequence ID" value="RGE66376.1"/>
    <property type="molecule type" value="Genomic_DNA"/>
</dbReference>
<gene>
    <name evidence="6 12" type="primary">proC</name>
    <name evidence="13" type="ORF">DXC40_13940</name>
    <name evidence="12" type="ORF">ERS852551_03417</name>
</gene>
<evidence type="ECO:0000256" key="9">
    <source>
        <dbReference type="RuleBase" id="RU003903"/>
    </source>
</evidence>
<dbReference type="Gene3D" id="3.40.50.720">
    <property type="entry name" value="NAD(P)-binding Rossmann-like Domain"/>
    <property type="match status" value="1"/>
</dbReference>
<evidence type="ECO:0000256" key="6">
    <source>
        <dbReference type="HAMAP-Rule" id="MF_01925"/>
    </source>
</evidence>
<evidence type="ECO:0000256" key="3">
    <source>
        <dbReference type="ARBA" id="ARBA00022857"/>
    </source>
</evidence>
<keyword evidence="6" id="KW-0963">Cytoplasm</keyword>
<evidence type="ECO:0000259" key="10">
    <source>
        <dbReference type="Pfam" id="PF03807"/>
    </source>
</evidence>
<comment type="subcellular location">
    <subcellularLocation>
        <location evidence="6">Cytoplasm</location>
    </subcellularLocation>
</comment>
<dbReference type="InterPro" id="IPR028939">
    <property type="entry name" value="P5C_Rdtase_cat_N"/>
</dbReference>
<proteinExistence type="inferred from homology"/>
<organism evidence="12 14">
    <name type="scientific">Anaerotruncus colihominis</name>
    <dbReference type="NCBI Taxonomy" id="169435"/>
    <lineage>
        <taxon>Bacteria</taxon>
        <taxon>Bacillati</taxon>
        <taxon>Bacillota</taxon>
        <taxon>Clostridia</taxon>
        <taxon>Eubacteriales</taxon>
        <taxon>Oscillospiraceae</taxon>
        <taxon>Anaerotruncus</taxon>
    </lineage>
</organism>
<evidence type="ECO:0000256" key="8">
    <source>
        <dbReference type="PIRSR" id="PIRSR000193-1"/>
    </source>
</evidence>
<keyword evidence="2 6" id="KW-0641">Proline biosynthesis</keyword>
<comment type="catalytic activity">
    <reaction evidence="6 9">
        <text>L-proline + NADP(+) = (S)-1-pyrroline-5-carboxylate + NADPH + 2 H(+)</text>
        <dbReference type="Rhea" id="RHEA:14109"/>
        <dbReference type="ChEBI" id="CHEBI:15378"/>
        <dbReference type="ChEBI" id="CHEBI:17388"/>
        <dbReference type="ChEBI" id="CHEBI:57783"/>
        <dbReference type="ChEBI" id="CHEBI:58349"/>
        <dbReference type="ChEBI" id="CHEBI:60039"/>
        <dbReference type="EC" id="1.5.1.2"/>
    </reaction>
</comment>
<feature type="binding site" evidence="8">
    <location>
        <begin position="78"/>
        <end position="81"/>
    </location>
    <ligand>
        <name>NADP(+)</name>
        <dbReference type="ChEBI" id="CHEBI:58349"/>
    </ligand>
</feature>
<dbReference type="SUPFAM" id="SSF51735">
    <property type="entry name" value="NAD(P)-binding Rossmann-fold domains"/>
    <property type="match status" value="1"/>
</dbReference>
<dbReference type="NCBIfam" id="TIGR00112">
    <property type="entry name" value="proC"/>
    <property type="match status" value="1"/>
</dbReference>
<dbReference type="GO" id="GO:0055129">
    <property type="term" value="P:L-proline biosynthetic process"/>
    <property type="evidence" value="ECO:0007669"/>
    <property type="project" value="UniProtKB-UniRule"/>
</dbReference>
<dbReference type="GO" id="GO:0005737">
    <property type="term" value="C:cytoplasm"/>
    <property type="evidence" value="ECO:0007669"/>
    <property type="project" value="UniProtKB-SubCell"/>
</dbReference>
<evidence type="ECO:0000256" key="2">
    <source>
        <dbReference type="ARBA" id="ARBA00022650"/>
    </source>
</evidence>
<comment type="catalytic activity">
    <reaction evidence="6">
        <text>L-proline + NAD(+) = (S)-1-pyrroline-5-carboxylate + NADH + 2 H(+)</text>
        <dbReference type="Rhea" id="RHEA:14105"/>
        <dbReference type="ChEBI" id="CHEBI:15378"/>
        <dbReference type="ChEBI" id="CHEBI:17388"/>
        <dbReference type="ChEBI" id="CHEBI:57540"/>
        <dbReference type="ChEBI" id="CHEBI:57945"/>
        <dbReference type="ChEBI" id="CHEBI:60039"/>
        <dbReference type="EC" id="1.5.1.2"/>
    </reaction>
</comment>
<keyword evidence="4 6" id="KW-0560">Oxidoreductase</keyword>
<evidence type="ECO:0000256" key="7">
    <source>
        <dbReference type="NCBIfam" id="TIGR00112"/>
    </source>
</evidence>
<feature type="domain" description="Pyrroline-5-carboxylate reductase catalytic N-terminal" evidence="10">
    <location>
        <begin position="6"/>
        <end position="105"/>
    </location>
</feature>
<dbReference type="SUPFAM" id="SSF48179">
    <property type="entry name" value="6-phosphogluconate dehydrogenase C-terminal domain-like"/>
    <property type="match status" value="1"/>
</dbReference>
<evidence type="ECO:0000259" key="11">
    <source>
        <dbReference type="Pfam" id="PF14748"/>
    </source>
</evidence>
<dbReference type="AlphaFoldDB" id="A0A174U3Z9"/>
<protein>
    <recommendedName>
        <fullName evidence="6 7">Pyrroline-5-carboxylate reductase</fullName>
        <shortName evidence="6">P5C reductase</shortName>
        <shortName evidence="6">P5CR</shortName>
        <ecNumber evidence="6 7">1.5.1.2</ecNumber>
    </recommendedName>
    <alternativeName>
        <fullName evidence="6">PCA reductase</fullName>
    </alternativeName>
</protein>
<dbReference type="Proteomes" id="UP000095765">
    <property type="component" value="Unassembled WGS sequence"/>
</dbReference>
<comment type="pathway">
    <text evidence="6 9">Amino-acid biosynthesis; L-proline biosynthesis; L-proline from L-glutamate 5-semialdehyde: step 1/1.</text>
</comment>
<dbReference type="PIRSF" id="PIRSF000193">
    <property type="entry name" value="Pyrrol-5-carb_rd"/>
    <property type="match status" value="1"/>
</dbReference>
<evidence type="ECO:0000313" key="14">
    <source>
        <dbReference type="Proteomes" id="UP000095765"/>
    </source>
</evidence>
<comment type="similarity">
    <text evidence="1 6 9">Belongs to the pyrroline-5-carboxylate reductase family.</text>
</comment>
<dbReference type="GO" id="GO:0004735">
    <property type="term" value="F:pyrroline-5-carboxylate reductase activity"/>
    <property type="evidence" value="ECO:0007669"/>
    <property type="project" value="UniProtKB-UniRule"/>
</dbReference>
<dbReference type="InterPro" id="IPR000304">
    <property type="entry name" value="Pyrroline-COOH_reductase"/>
</dbReference>
<keyword evidence="3 6" id="KW-0521">NADP</keyword>
<dbReference type="EC" id="1.5.1.2" evidence="6 7"/>
<accession>A0A174U3Z9</accession>
<feature type="domain" description="Pyrroline-5-carboxylate reductase dimerisation" evidence="11">
    <location>
        <begin position="169"/>
        <end position="270"/>
    </location>
</feature>
<dbReference type="Gene3D" id="1.10.3730.10">
    <property type="entry name" value="ProC C-terminal domain-like"/>
    <property type="match status" value="1"/>
</dbReference>
<reference evidence="13 15" key="2">
    <citation type="submission" date="2018-08" db="EMBL/GenBank/DDBJ databases">
        <title>A genome reference for cultivated species of the human gut microbiota.</title>
        <authorList>
            <person name="Zou Y."/>
            <person name="Xue W."/>
            <person name="Luo G."/>
        </authorList>
    </citation>
    <scope>NUCLEOTIDE SEQUENCE [LARGE SCALE GENOMIC DNA]</scope>
    <source>
        <strain evidence="13 15">TF05-12AC</strain>
    </source>
</reference>
<dbReference type="InterPro" id="IPR029036">
    <property type="entry name" value="P5CR_dimer"/>
</dbReference>
<evidence type="ECO:0000256" key="4">
    <source>
        <dbReference type="ARBA" id="ARBA00023002"/>
    </source>
</evidence>
<comment type="function">
    <text evidence="5 6">Catalyzes the reduction of 1-pyrroline-5-carboxylate (PCA) to L-proline.</text>
</comment>
<dbReference type="HAMAP" id="MF_01925">
    <property type="entry name" value="P5C_reductase"/>
    <property type="match status" value="1"/>
</dbReference>
<reference evidence="12 14" key="1">
    <citation type="submission" date="2015-09" db="EMBL/GenBank/DDBJ databases">
        <authorList>
            <consortium name="Pathogen Informatics"/>
        </authorList>
    </citation>
    <scope>NUCLEOTIDE SEQUENCE [LARGE SCALE GENOMIC DNA]</scope>
    <source>
        <strain evidence="12 14">2789STDY5834939</strain>
    </source>
</reference>
<dbReference type="RefSeq" id="WP_055246024.1">
    <property type="nucleotide sequence ID" value="NZ_CABIWA010000015.1"/>
</dbReference>
<evidence type="ECO:0000256" key="5">
    <source>
        <dbReference type="ARBA" id="ARBA00058118"/>
    </source>
</evidence>
<dbReference type="PANTHER" id="PTHR11645">
    <property type="entry name" value="PYRROLINE-5-CARBOXYLATE REDUCTASE"/>
    <property type="match status" value="1"/>
</dbReference>
<evidence type="ECO:0000256" key="1">
    <source>
        <dbReference type="ARBA" id="ARBA00005525"/>
    </source>
</evidence>
<name>A0A174U3Z9_9FIRM</name>
<dbReference type="FunFam" id="1.10.3730.10:FF:000001">
    <property type="entry name" value="Pyrroline-5-carboxylate reductase"/>
    <property type="match status" value="1"/>
</dbReference>
<dbReference type="Pfam" id="PF14748">
    <property type="entry name" value="P5CR_dimer"/>
    <property type="match status" value="1"/>
</dbReference>
<feature type="binding site" evidence="8">
    <location>
        <begin position="10"/>
        <end position="15"/>
    </location>
    <ligand>
        <name>NADP(+)</name>
        <dbReference type="ChEBI" id="CHEBI:58349"/>
    </ligand>
</feature>
<dbReference type="OrthoDB" id="9805754at2"/>
<dbReference type="EMBL" id="CZBE01000032">
    <property type="protein sequence ID" value="CUQ17294.1"/>
    <property type="molecule type" value="Genomic_DNA"/>
</dbReference>
<dbReference type="Proteomes" id="UP000260828">
    <property type="component" value="Unassembled WGS sequence"/>
</dbReference>
<evidence type="ECO:0000313" key="15">
    <source>
        <dbReference type="Proteomes" id="UP000260828"/>
    </source>
</evidence>
<dbReference type="InterPro" id="IPR008927">
    <property type="entry name" value="6-PGluconate_DH-like_C_sf"/>
</dbReference>
<dbReference type="Pfam" id="PF03807">
    <property type="entry name" value="F420_oxidored"/>
    <property type="match status" value="1"/>
</dbReference>
<dbReference type="PANTHER" id="PTHR11645:SF0">
    <property type="entry name" value="PYRROLINE-5-CARBOXYLATE REDUCTASE 3"/>
    <property type="match status" value="1"/>
</dbReference>
<dbReference type="PROSITE" id="PS00521">
    <property type="entry name" value="P5CR"/>
    <property type="match status" value="1"/>
</dbReference>
<dbReference type="InterPro" id="IPR036291">
    <property type="entry name" value="NAD(P)-bd_dom_sf"/>
</dbReference>
<evidence type="ECO:0000313" key="13">
    <source>
        <dbReference type="EMBL" id="RGE66376.1"/>
    </source>
</evidence>
<dbReference type="InterPro" id="IPR053790">
    <property type="entry name" value="P5CR-like_CS"/>
</dbReference>
<evidence type="ECO:0000313" key="12">
    <source>
        <dbReference type="EMBL" id="CUQ17294.1"/>
    </source>
</evidence>
<dbReference type="UniPathway" id="UPA00098">
    <property type="reaction ID" value="UER00361"/>
</dbReference>
<sequence>MIEQKRIGFIGGGQMGEAIFSGVLASGLVKPEQVSVTDVSAERLDTLGKKYGVFTAVNDGANSGARVVIERSDIVVFAIKPQYARPMLTAVSGAFSPSQLVISIMGGITLGFLEEFFPQNPVLRVMPNTPMLVRRGIAGIAAGAHASEADSALGVELFNLVGMSYLLPENLIDPLTSVSGCSPAFAYLFIEAMADGGVEKGLPRDMAIRLAAQALAGSAEMVLQTGKHPAELKDSVCSPAGSTIVGVHALERGGFRNTVMNAVTESCDKMIEVGKKA</sequence>